<feature type="compositionally biased region" description="Acidic residues" evidence="2">
    <location>
        <begin position="226"/>
        <end position="250"/>
    </location>
</feature>
<feature type="compositionally biased region" description="Polar residues" evidence="2">
    <location>
        <begin position="122"/>
        <end position="140"/>
    </location>
</feature>
<evidence type="ECO:0000313" key="3">
    <source>
        <dbReference type="EMBL" id="PVD39566.1"/>
    </source>
</evidence>
<feature type="compositionally biased region" description="Polar residues" evidence="2">
    <location>
        <begin position="76"/>
        <end position="106"/>
    </location>
</feature>
<dbReference type="Pfam" id="PF08647">
    <property type="entry name" value="BRE1"/>
    <property type="match status" value="1"/>
</dbReference>
<feature type="compositionally biased region" description="Basic and acidic residues" evidence="2">
    <location>
        <begin position="35"/>
        <end position="47"/>
    </location>
</feature>
<feature type="compositionally biased region" description="Polar residues" evidence="2">
    <location>
        <begin position="55"/>
        <end position="67"/>
    </location>
</feature>
<proteinExistence type="predicted"/>
<sequence>MADDTAKEDFPQDDLETKEAENNEFEVDTEEENKDVDMDLTRPDSEKGNPLSRPPSATSVLSATSARPPSAHRSESAISDKSGGTKQPGSGTLNRPDSANQLRSTISSRPGSASRPGSSTSNRPGSANQPRSATSVNNMLSHSSGHSASPTSSRQGSDSGRDFHPSVEVIENGAGATQREEAVEQDKGGTQTPAEEEEPDLPMMPAAAAELQHGGGRGGGGGGGGDSDDEDESEDEEASESEEEGEEESEGSSTETELIVLDPDHPLMKRFQAALKAHLDKQSERLTLQLRELDESLRVRKKEREDLGVDLYGVQQELARYQMMLERNHDEFSQKNQLRQRHEQELVDVRHVYKDTQLTVNMEKKKGAELQGEVENLALRLFYMENAKDDVRSDIAVMRRAAEKAEGDVAKAEAAKQRQDLFVDRLVEQVDKLREEVAMYEAQITAQTEETRAAKDALMEANMEMEAIGVEKKQLFQQWNSSLIGMRRRDEAHAAMQEALDKQEQKILSLEMEMEGYQRSIQKEQETNEKLTLILAKTEREIEAVKKQLAQCHSRFDALKAEYTVYTRMLHETEQSLNRANADKTLREHELDALRKQTEREFQAKVSLEDQIMERLRTQLTLDKAAQYSKKLTFQTRERTKNVEIEVAEIENEIARSNLETVNIKTRVELLLKIQENLDKEMVVKNDIITKSMLDTEKRNTLIERKQSLIDQYNKKLESMINAAGGVELGPMEIQINALTKMLEQRRHEISEQQQQWLRQQGALVQMTKDREAQSSAVEKLSSQLTIMSQKKIRTQNEIDQQHREMEDIERHIRDMENDIVKLNALLYKQTSTGMFLEQTNILSENDFVKGLREAEQDSIRLTDQLESVKEEKERLLNSLVEAERQIMLWEKKTQLMRETKAAIDTEVGQGEMKAMKSEIHRMTLRYSQLLKMQEKMIQDMEKSVSRRDTIVTRGEAQSKLQKKILTKGSFERQMAELRKKIKTTIQDANDCDTEIRQLREHQMELGKHLEEKQVNCQTLQSSAETLDGDVQQMLELRQKNLMDLLTKQQRMKYLQQVKEGRYTPICRTESAMQIEQGKQEGRLHALNAIVDRLNQEFPYAQLSLRLATWALSSRIVAGEEST</sequence>
<keyword evidence="1" id="KW-0175">Coiled coil</keyword>
<feature type="coiled-coil region" evidence="1">
    <location>
        <begin position="852"/>
        <end position="893"/>
    </location>
</feature>
<feature type="coiled-coil region" evidence="1">
    <location>
        <begin position="792"/>
        <end position="826"/>
    </location>
</feature>
<dbReference type="PANTHER" id="PTHR16275:SF8">
    <property type="entry name" value="COILED-COIL DOMAIN-CONTAINING PROTEIN 40"/>
    <property type="match status" value="1"/>
</dbReference>
<feature type="compositionally biased region" description="Gly residues" evidence="2">
    <location>
        <begin position="213"/>
        <end position="225"/>
    </location>
</feature>
<dbReference type="STRING" id="400727.A0A2T7Q1N6"/>
<accession>A0A2T7Q1N6</accession>
<evidence type="ECO:0000256" key="1">
    <source>
        <dbReference type="SAM" id="Coils"/>
    </source>
</evidence>
<feature type="compositionally biased region" description="Low complexity" evidence="2">
    <location>
        <begin position="107"/>
        <end position="121"/>
    </location>
</feature>
<feature type="compositionally biased region" description="Low complexity" evidence="2">
    <location>
        <begin position="141"/>
        <end position="153"/>
    </location>
</feature>
<feature type="region of interest" description="Disordered" evidence="2">
    <location>
        <begin position="1"/>
        <end position="256"/>
    </location>
</feature>
<protein>
    <recommendedName>
        <fullName evidence="5">Coiled-coil domain-containing protein 40</fullName>
    </recommendedName>
</protein>
<dbReference type="InterPro" id="IPR037386">
    <property type="entry name" value="CCDC40"/>
</dbReference>
<reference evidence="3 4" key="1">
    <citation type="submission" date="2018-04" db="EMBL/GenBank/DDBJ databases">
        <title>The genome of golden apple snail Pomacea canaliculata provides insight into stress tolerance and invasive adaptation.</title>
        <authorList>
            <person name="Liu C."/>
            <person name="Liu B."/>
            <person name="Ren Y."/>
            <person name="Zhang Y."/>
            <person name="Wang H."/>
            <person name="Li S."/>
            <person name="Jiang F."/>
            <person name="Yin L."/>
            <person name="Zhang G."/>
            <person name="Qian W."/>
            <person name="Fan W."/>
        </authorList>
    </citation>
    <scope>NUCLEOTIDE SEQUENCE [LARGE SCALE GENOMIC DNA]</scope>
    <source>
        <strain evidence="3">SZHN2017</strain>
        <tissue evidence="3">Muscle</tissue>
    </source>
</reference>
<feature type="compositionally biased region" description="Acidic residues" evidence="2">
    <location>
        <begin position="22"/>
        <end position="34"/>
    </location>
</feature>
<feature type="coiled-coil region" evidence="1">
    <location>
        <begin position="395"/>
        <end position="450"/>
    </location>
</feature>
<dbReference type="GO" id="GO:0035082">
    <property type="term" value="P:axoneme assembly"/>
    <property type="evidence" value="ECO:0007669"/>
    <property type="project" value="InterPro"/>
</dbReference>
<feature type="coiled-coil region" evidence="1">
    <location>
        <begin position="493"/>
        <end position="597"/>
    </location>
</feature>
<comment type="caution">
    <text evidence="3">The sequence shown here is derived from an EMBL/GenBank/DDBJ whole genome shotgun (WGS) entry which is preliminary data.</text>
</comment>
<keyword evidence="4" id="KW-1185">Reference proteome</keyword>
<organism evidence="3 4">
    <name type="scientific">Pomacea canaliculata</name>
    <name type="common">Golden apple snail</name>
    <dbReference type="NCBI Taxonomy" id="400727"/>
    <lineage>
        <taxon>Eukaryota</taxon>
        <taxon>Metazoa</taxon>
        <taxon>Spiralia</taxon>
        <taxon>Lophotrochozoa</taxon>
        <taxon>Mollusca</taxon>
        <taxon>Gastropoda</taxon>
        <taxon>Caenogastropoda</taxon>
        <taxon>Architaenioglossa</taxon>
        <taxon>Ampullarioidea</taxon>
        <taxon>Ampullariidae</taxon>
        <taxon>Pomacea</taxon>
    </lineage>
</organism>
<gene>
    <name evidence="3" type="ORF">C0Q70_02201</name>
</gene>
<dbReference type="PANTHER" id="PTHR16275">
    <property type="entry name" value="COILED-COIL DOMAIN-CONTAINING PROTEIN 40"/>
    <property type="match status" value="1"/>
</dbReference>
<evidence type="ECO:0000256" key="2">
    <source>
        <dbReference type="SAM" id="MobiDB-lite"/>
    </source>
</evidence>
<evidence type="ECO:0008006" key="5">
    <source>
        <dbReference type="Google" id="ProtNLM"/>
    </source>
</evidence>
<dbReference type="Proteomes" id="UP000245119">
    <property type="component" value="Linkage Group LG1"/>
</dbReference>
<dbReference type="OMA" id="RMQRIQK"/>
<dbReference type="GO" id="GO:0005737">
    <property type="term" value="C:cytoplasm"/>
    <property type="evidence" value="ECO:0007669"/>
    <property type="project" value="TreeGrafter"/>
</dbReference>
<evidence type="ECO:0000313" key="4">
    <source>
        <dbReference type="Proteomes" id="UP000245119"/>
    </source>
</evidence>
<dbReference type="AlphaFoldDB" id="A0A2T7Q1N6"/>
<name>A0A2T7Q1N6_POMCA</name>
<feature type="compositionally biased region" description="Basic and acidic residues" evidence="2">
    <location>
        <begin position="178"/>
        <end position="187"/>
    </location>
</feature>
<dbReference type="EMBL" id="PZQS01000001">
    <property type="protein sequence ID" value="PVD39566.1"/>
    <property type="molecule type" value="Genomic_DNA"/>
</dbReference>
<feature type="coiled-coil region" evidence="1">
    <location>
        <begin position="703"/>
        <end position="756"/>
    </location>
</feature>
<dbReference type="OrthoDB" id="188741at2759"/>
<feature type="compositionally biased region" description="Basic and acidic residues" evidence="2">
    <location>
        <begin position="1"/>
        <end position="21"/>
    </location>
</feature>